<dbReference type="PANTHER" id="PTHR47505:SF1">
    <property type="entry name" value="DNA UTILIZATION PROTEIN YHGH"/>
    <property type="match status" value="1"/>
</dbReference>
<dbReference type="CDD" id="cd06223">
    <property type="entry name" value="PRTases_typeI"/>
    <property type="match status" value="1"/>
</dbReference>
<name>A0ABR5AUK6_BACBA</name>
<reference evidence="3 4" key="1">
    <citation type="submission" date="2015-01" db="EMBL/GenBank/DDBJ databases">
        <title>Genome Assembly of Bacillus badius MTCC 1458.</title>
        <authorList>
            <person name="Verma A."/>
            <person name="Khatri I."/>
            <person name="Mual P."/>
            <person name="Subramanian S."/>
            <person name="Krishnamurthi S."/>
        </authorList>
    </citation>
    <scope>NUCLEOTIDE SEQUENCE [LARGE SCALE GENOMIC DNA]</scope>
    <source>
        <strain evidence="3 4">MTCC 1458</strain>
    </source>
</reference>
<dbReference type="RefSeq" id="WP_041113739.1">
    <property type="nucleotide sequence ID" value="NZ_JARTHD010000012.1"/>
</dbReference>
<evidence type="ECO:0000256" key="1">
    <source>
        <dbReference type="ARBA" id="ARBA00008007"/>
    </source>
</evidence>
<comment type="similarity">
    <text evidence="1">Belongs to the ComF/GntX family.</text>
</comment>
<dbReference type="SUPFAM" id="SSF53271">
    <property type="entry name" value="PRTase-like"/>
    <property type="match status" value="1"/>
</dbReference>
<keyword evidence="4" id="KW-1185">Reference proteome</keyword>
<organism evidence="3 4">
    <name type="scientific">Bacillus badius</name>
    <dbReference type="NCBI Taxonomy" id="1455"/>
    <lineage>
        <taxon>Bacteria</taxon>
        <taxon>Bacillati</taxon>
        <taxon>Bacillota</taxon>
        <taxon>Bacilli</taxon>
        <taxon>Bacillales</taxon>
        <taxon>Bacillaceae</taxon>
        <taxon>Pseudobacillus</taxon>
    </lineage>
</organism>
<feature type="domain" description="Phosphoribosyltransferase" evidence="2">
    <location>
        <begin position="141"/>
        <end position="234"/>
    </location>
</feature>
<dbReference type="Proteomes" id="UP000031982">
    <property type="component" value="Unassembled WGS sequence"/>
</dbReference>
<comment type="caution">
    <text evidence="3">The sequence shown here is derived from an EMBL/GenBank/DDBJ whole genome shotgun (WGS) entry which is preliminary data.</text>
</comment>
<dbReference type="EMBL" id="JXLP01000009">
    <property type="protein sequence ID" value="KIL78447.1"/>
    <property type="molecule type" value="Genomic_DNA"/>
</dbReference>
<dbReference type="InterPro" id="IPR029057">
    <property type="entry name" value="PRTase-like"/>
</dbReference>
<dbReference type="Gene3D" id="3.40.50.2020">
    <property type="match status" value="1"/>
</dbReference>
<evidence type="ECO:0000313" key="3">
    <source>
        <dbReference type="EMBL" id="KIL78447.1"/>
    </source>
</evidence>
<dbReference type="InterPro" id="IPR000836">
    <property type="entry name" value="PRTase_dom"/>
</dbReference>
<evidence type="ECO:0000259" key="2">
    <source>
        <dbReference type="Pfam" id="PF00156"/>
    </source>
</evidence>
<proteinExistence type="inferred from homology"/>
<dbReference type="Pfam" id="PF00156">
    <property type="entry name" value="Pribosyltran"/>
    <property type="match status" value="1"/>
</dbReference>
<sequence>MSSCLLCGESVNGRLGWRPFFLLEAPPSICGACRRQFEPIIGERCRACSRPLAALDPAFIREDRCLDCCRWEEDSFYKGVLAGNYSLYTYNEAMKDFIARFKYRGDYILAQVFAGEIKKAAKQLPHDVAVAIPLSQERLMERGFNQAEALAQAAGLDIEDVLQRVHGEKQSKKSRSERLEAANVFGVKEKSSICHKKVLIIDDIYTTGSTLRQAAYLLKQAGAAEVRALTLARGQGT</sequence>
<accession>A0ABR5AUK6</accession>
<gene>
    <name evidence="3" type="ORF">SD77_4127</name>
</gene>
<evidence type="ECO:0000313" key="4">
    <source>
        <dbReference type="Proteomes" id="UP000031982"/>
    </source>
</evidence>
<protein>
    <submittedName>
        <fullName evidence="3">ComF operon protein C</fullName>
    </submittedName>
</protein>
<dbReference type="InterPro" id="IPR051910">
    <property type="entry name" value="ComF/GntX_DNA_util-trans"/>
</dbReference>
<dbReference type="PANTHER" id="PTHR47505">
    <property type="entry name" value="DNA UTILIZATION PROTEIN YHGH"/>
    <property type="match status" value="1"/>
</dbReference>